<keyword evidence="2" id="KW-1185">Reference proteome</keyword>
<gene>
    <name evidence="1" type="ORF">OWV82_018846</name>
</gene>
<accession>A0ACC1XCB3</accession>
<reference evidence="1 2" key="1">
    <citation type="journal article" date="2023" name="Science">
        <title>Complex scaffold remodeling in plant triterpene biosynthesis.</title>
        <authorList>
            <person name="De La Pena R."/>
            <person name="Hodgson H."/>
            <person name="Liu J.C."/>
            <person name="Stephenson M.J."/>
            <person name="Martin A.C."/>
            <person name="Owen C."/>
            <person name="Harkess A."/>
            <person name="Leebens-Mack J."/>
            <person name="Jimenez L.E."/>
            <person name="Osbourn A."/>
            <person name="Sattely E.S."/>
        </authorList>
    </citation>
    <scope>NUCLEOTIDE SEQUENCE [LARGE SCALE GENOMIC DNA]</scope>
    <source>
        <strain evidence="2">cv. JPN11</strain>
        <tissue evidence="1">Leaf</tissue>
    </source>
</reference>
<name>A0ACC1XCB3_MELAZ</name>
<dbReference type="Proteomes" id="UP001164539">
    <property type="component" value="Chromosome 10"/>
</dbReference>
<organism evidence="1 2">
    <name type="scientific">Melia azedarach</name>
    <name type="common">Chinaberry tree</name>
    <dbReference type="NCBI Taxonomy" id="155640"/>
    <lineage>
        <taxon>Eukaryota</taxon>
        <taxon>Viridiplantae</taxon>
        <taxon>Streptophyta</taxon>
        <taxon>Embryophyta</taxon>
        <taxon>Tracheophyta</taxon>
        <taxon>Spermatophyta</taxon>
        <taxon>Magnoliopsida</taxon>
        <taxon>eudicotyledons</taxon>
        <taxon>Gunneridae</taxon>
        <taxon>Pentapetalae</taxon>
        <taxon>rosids</taxon>
        <taxon>malvids</taxon>
        <taxon>Sapindales</taxon>
        <taxon>Meliaceae</taxon>
        <taxon>Melia</taxon>
    </lineage>
</organism>
<protein>
    <submittedName>
        <fullName evidence="1">Ankyrin repeat family protein</fullName>
    </submittedName>
</protein>
<comment type="caution">
    <text evidence="1">The sequence shown here is derived from an EMBL/GenBank/DDBJ whole genome shotgun (WGS) entry which is preliminary data.</text>
</comment>
<proteinExistence type="predicted"/>
<evidence type="ECO:0000313" key="2">
    <source>
        <dbReference type="Proteomes" id="UP001164539"/>
    </source>
</evidence>
<sequence>MERRINEAAAEGSVIRLHNLLQEDALVLDRFMAGCYAETPLHIASMLGHIDFVQEVLRRKPELAGELDSRKSSPLHLATAKGYLDIVKKLVSVNPEMCFVCDRDGKNPLHIAVIKDHVHVLRELVQVRPQAARILLDRGETILHLCVNYSQLEALKFLVKTVSDQELVNSKDEDGNTILHVAVIDKQVKAIKFLTTSTTIDVNAVNAKGFSALDISTQSKRDIKHWEIAESLRLARAISAKDIQLSTAEGTTTAQPQSNLSSQGKNRGKPRQKNLGKHDDWLKEKRSALMVVASLIGTVAFQAGVSPPGGVWQDDNGHNAGSPILADNNRIFYNIFFTLNSIGFVASLSIILLLVSGLPWFKRKFFTWILMVIMWIAITAMALAYTCSVIALTSTDNAVLEYGAVIILLVSIGLTGILLLGHIVRLIWKMIKYFTKLVKRGKREPADSNGHGEANDAV</sequence>
<dbReference type="EMBL" id="CM051403">
    <property type="protein sequence ID" value="KAJ4708984.1"/>
    <property type="molecule type" value="Genomic_DNA"/>
</dbReference>
<evidence type="ECO:0000313" key="1">
    <source>
        <dbReference type="EMBL" id="KAJ4708984.1"/>
    </source>
</evidence>